<keyword evidence="1" id="KW-0812">Transmembrane</keyword>
<protein>
    <submittedName>
        <fullName evidence="2">Uncharacterized protein</fullName>
    </submittedName>
</protein>
<dbReference type="EMBL" id="CABITT030000007">
    <property type="protein sequence ID" value="VVB12342.1"/>
    <property type="molecule type" value="Genomic_DNA"/>
</dbReference>
<dbReference type="OrthoDB" id="1908649at2759"/>
<reference evidence="2" key="1">
    <citation type="submission" date="2019-07" db="EMBL/GenBank/DDBJ databases">
        <authorList>
            <person name="Dittberner H."/>
        </authorList>
    </citation>
    <scope>NUCLEOTIDE SEQUENCE [LARGE SCALE GENOMIC DNA]</scope>
</reference>
<dbReference type="PANTHER" id="PTHR33133:SF24">
    <property type="entry name" value="OS01G0800300 PROTEIN"/>
    <property type="match status" value="1"/>
</dbReference>
<feature type="transmembrane region" description="Helical" evidence="1">
    <location>
        <begin position="79"/>
        <end position="103"/>
    </location>
</feature>
<sequence length="154" mass="17067">MLAYNTVFLIFLIALIVAIDLQNVVLAVFLLVVIFVLFLVVHVYMTALWHLASVVSVLEPVYGFAAMKKSYELLKGKTFMACSMVFIYLAHCGFIGVVFSAVVVRGGDDYGIFIRKVVGGFLEIDKSALNDHLGGYLGDYVPLKSNVQMENFEV</sequence>
<evidence type="ECO:0000313" key="3">
    <source>
        <dbReference type="Proteomes" id="UP000489600"/>
    </source>
</evidence>
<evidence type="ECO:0000313" key="2">
    <source>
        <dbReference type="EMBL" id="VVB12342.1"/>
    </source>
</evidence>
<evidence type="ECO:0000256" key="1">
    <source>
        <dbReference type="SAM" id="Phobius"/>
    </source>
</evidence>
<proteinExistence type="predicted"/>
<name>A0A565CFL3_9BRAS</name>
<accession>A0A565CFL3</accession>
<keyword evidence="1" id="KW-1133">Transmembrane helix</keyword>
<dbReference type="Proteomes" id="UP000489600">
    <property type="component" value="Unassembled WGS sequence"/>
</dbReference>
<feature type="transmembrane region" description="Helical" evidence="1">
    <location>
        <begin position="7"/>
        <end position="40"/>
    </location>
</feature>
<gene>
    <name evidence="2" type="ORF">ANE_LOCUS22786</name>
</gene>
<dbReference type="AlphaFoldDB" id="A0A565CFL3"/>
<keyword evidence="1" id="KW-0472">Membrane</keyword>
<comment type="caution">
    <text evidence="2">The sequence shown here is derived from an EMBL/GenBank/DDBJ whole genome shotgun (WGS) entry which is preliminary data.</text>
</comment>
<keyword evidence="3" id="KW-1185">Reference proteome</keyword>
<feature type="transmembrane region" description="Helical" evidence="1">
    <location>
        <begin position="46"/>
        <end position="67"/>
    </location>
</feature>
<dbReference type="PANTHER" id="PTHR33133">
    <property type="entry name" value="OS08G0107100 PROTEIN-RELATED"/>
    <property type="match status" value="1"/>
</dbReference>
<organism evidence="2 3">
    <name type="scientific">Arabis nemorensis</name>
    <dbReference type="NCBI Taxonomy" id="586526"/>
    <lineage>
        <taxon>Eukaryota</taxon>
        <taxon>Viridiplantae</taxon>
        <taxon>Streptophyta</taxon>
        <taxon>Embryophyta</taxon>
        <taxon>Tracheophyta</taxon>
        <taxon>Spermatophyta</taxon>
        <taxon>Magnoliopsida</taxon>
        <taxon>eudicotyledons</taxon>
        <taxon>Gunneridae</taxon>
        <taxon>Pentapetalae</taxon>
        <taxon>rosids</taxon>
        <taxon>malvids</taxon>
        <taxon>Brassicales</taxon>
        <taxon>Brassicaceae</taxon>
        <taxon>Arabideae</taxon>
        <taxon>Arabis</taxon>
    </lineage>
</organism>